<sequence>MPTPSSPILTARALNRATLARQLLLEREKLPLLRAVERLVALQAQQARPPYVGLWSRVEGFRREDLTRLLHRRDLVRATLMRGTLHLASAKDYAAMRPAFSSMLESLAHAILRERAKGLDIAPLVAAAREYLAEEPHTFEEVRDHLLERHPKADERAMGFIVRMYLPLVQVPTEDAAWGFPATTDFALAESWLGAPPGTEAELDTLVLRYLAAFGPASVSDVQTWTGLKGLKDVLGPLRPKLLTFRDEKGRELFDLPKAPRPPEDTPAPVRFLPDFDSLILGHDDRARLVAEAHRSRLITRNLRIPATFLVDGFVTGTWKVARKKSTATLVVEPFEPLSRKTREALAAEGEGLLRFVEPDAAALDIRFS</sequence>
<reference evidence="1 2" key="1">
    <citation type="submission" date="2020-04" db="EMBL/GenBank/DDBJ databases">
        <title>Draft genome of Pyxidicoccus fallax type strain.</title>
        <authorList>
            <person name="Whitworth D.E."/>
        </authorList>
    </citation>
    <scope>NUCLEOTIDE SEQUENCE [LARGE SCALE GENOMIC DNA]</scope>
    <source>
        <strain evidence="1 2">DSM 14698</strain>
    </source>
</reference>
<accession>A0A848LU61</accession>
<keyword evidence="1" id="KW-0238">DNA-binding</keyword>
<evidence type="ECO:0000313" key="1">
    <source>
        <dbReference type="EMBL" id="NMO21160.1"/>
    </source>
</evidence>
<organism evidence="1 2">
    <name type="scientific">Pyxidicoccus fallax</name>
    <dbReference type="NCBI Taxonomy" id="394095"/>
    <lineage>
        <taxon>Bacteria</taxon>
        <taxon>Pseudomonadati</taxon>
        <taxon>Myxococcota</taxon>
        <taxon>Myxococcia</taxon>
        <taxon>Myxococcales</taxon>
        <taxon>Cystobacterineae</taxon>
        <taxon>Myxococcaceae</taxon>
        <taxon>Pyxidicoccus</taxon>
    </lineage>
</organism>
<dbReference type="AlphaFoldDB" id="A0A848LU61"/>
<proteinExistence type="predicted"/>
<name>A0A848LU61_9BACT</name>
<dbReference type="InterPro" id="IPR009351">
    <property type="entry name" value="AlkZ-like"/>
</dbReference>
<dbReference type="PANTHER" id="PTHR38479">
    <property type="entry name" value="LMO0824 PROTEIN"/>
    <property type="match status" value="1"/>
</dbReference>
<keyword evidence="2" id="KW-1185">Reference proteome</keyword>
<comment type="caution">
    <text evidence="1">The sequence shown here is derived from an EMBL/GenBank/DDBJ whole genome shotgun (WGS) entry which is preliminary data.</text>
</comment>
<evidence type="ECO:0000313" key="2">
    <source>
        <dbReference type="Proteomes" id="UP000518300"/>
    </source>
</evidence>
<dbReference type="PANTHER" id="PTHR38479:SF2">
    <property type="entry name" value="WINGED HELIX DNA-BINDING DOMAIN-CONTAINING PROTEIN"/>
    <property type="match status" value="1"/>
</dbReference>
<dbReference type="Proteomes" id="UP000518300">
    <property type="component" value="Unassembled WGS sequence"/>
</dbReference>
<protein>
    <submittedName>
        <fullName evidence="1">Winged helix DNA-binding domain-containing protein</fullName>
    </submittedName>
</protein>
<dbReference type="Pfam" id="PF06224">
    <property type="entry name" value="AlkZ-like"/>
    <property type="match status" value="1"/>
</dbReference>
<dbReference type="GO" id="GO:0003677">
    <property type="term" value="F:DNA binding"/>
    <property type="evidence" value="ECO:0007669"/>
    <property type="project" value="UniProtKB-KW"/>
</dbReference>
<gene>
    <name evidence="1" type="ORF">HG543_40875</name>
</gene>
<dbReference type="EMBL" id="JABBJJ010000300">
    <property type="protein sequence ID" value="NMO21160.1"/>
    <property type="molecule type" value="Genomic_DNA"/>
</dbReference>
<dbReference type="RefSeq" id="WP_169350357.1">
    <property type="nucleotide sequence ID" value="NZ_JABBJJ010000300.1"/>
</dbReference>